<dbReference type="EMBL" id="WDED01000042">
    <property type="protein sequence ID" value="KAB6142834.1"/>
    <property type="molecule type" value="Genomic_DNA"/>
</dbReference>
<dbReference type="SUPFAM" id="SSF46955">
    <property type="entry name" value="Putative DNA-binding domain"/>
    <property type="match status" value="1"/>
</dbReference>
<organism evidence="2 3">
    <name type="scientific">Bacteroides xylanisolvens</name>
    <dbReference type="NCBI Taxonomy" id="371601"/>
    <lineage>
        <taxon>Bacteria</taxon>
        <taxon>Pseudomonadati</taxon>
        <taxon>Bacteroidota</taxon>
        <taxon>Bacteroidia</taxon>
        <taxon>Bacteroidales</taxon>
        <taxon>Bacteroidaceae</taxon>
        <taxon>Bacteroides</taxon>
    </lineage>
</organism>
<sequence>MRKSQEIDRAIAILQKKGDKLSNVQIEILKNRRNEVWAFEHYIKNSSNTNRDEVAYCAARDAAKYLNGKLGLAELIPNVEAYTINTKDVTEQLPSQNEMWKMIKELTNRVELLEMANSPQKDFNIHTPNLQGGKQEFDDSEYMLQSLAYKYIGCSLTTLKSWKKKGAIPFYRKGGRIYFKKSDIDNNPVLNQYKSKYK</sequence>
<comment type="caution">
    <text evidence="2">The sequence shown here is derived from an EMBL/GenBank/DDBJ whole genome shotgun (WGS) entry which is preliminary data.</text>
</comment>
<protein>
    <submittedName>
        <fullName evidence="2">Helix-turn-helix domain-containing protein</fullName>
    </submittedName>
</protein>
<reference evidence="2 3" key="1">
    <citation type="journal article" date="2019" name="Nat. Med.">
        <title>A library of human gut bacterial isolates paired with longitudinal multiomics data enables mechanistic microbiome research.</title>
        <authorList>
            <person name="Poyet M."/>
            <person name="Groussin M."/>
            <person name="Gibbons S.M."/>
            <person name="Avila-Pacheco J."/>
            <person name="Jiang X."/>
            <person name="Kearney S.M."/>
            <person name="Perrotta A.R."/>
            <person name="Berdy B."/>
            <person name="Zhao S."/>
            <person name="Lieberman T.D."/>
            <person name="Swanson P.K."/>
            <person name="Smith M."/>
            <person name="Roesemann S."/>
            <person name="Alexander J.E."/>
            <person name="Rich S.A."/>
            <person name="Livny J."/>
            <person name="Vlamakis H."/>
            <person name="Clish C."/>
            <person name="Bullock K."/>
            <person name="Deik A."/>
            <person name="Scott J."/>
            <person name="Pierce K.A."/>
            <person name="Xavier R.J."/>
            <person name="Alm E.J."/>
        </authorList>
    </citation>
    <scope>NUCLEOTIDE SEQUENCE [LARGE SCALE GENOMIC DNA]</scope>
    <source>
        <strain evidence="2 3">BIOML-A58</strain>
    </source>
</reference>
<evidence type="ECO:0000259" key="1">
    <source>
        <dbReference type="Pfam" id="PF12728"/>
    </source>
</evidence>
<proteinExistence type="predicted"/>
<accession>A0A7J5PPU8</accession>
<dbReference type="Proteomes" id="UP000434604">
    <property type="component" value="Unassembled WGS sequence"/>
</dbReference>
<dbReference type="InterPro" id="IPR009061">
    <property type="entry name" value="DNA-bd_dom_put_sf"/>
</dbReference>
<dbReference type="RefSeq" id="WP_151935422.1">
    <property type="nucleotide sequence ID" value="NZ_JAASHA010000001.1"/>
</dbReference>
<gene>
    <name evidence="2" type="ORF">GA398_21255</name>
</gene>
<dbReference type="Pfam" id="PF12728">
    <property type="entry name" value="HTH_17"/>
    <property type="match status" value="1"/>
</dbReference>
<evidence type="ECO:0000313" key="2">
    <source>
        <dbReference type="EMBL" id="KAB6142834.1"/>
    </source>
</evidence>
<feature type="domain" description="Helix-turn-helix" evidence="1">
    <location>
        <begin position="150"/>
        <end position="185"/>
    </location>
</feature>
<dbReference type="InterPro" id="IPR041657">
    <property type="entry name" value="HTH_17"/>
</dbReference>
<name>A0A7J5PPU8_9BACE</name>
<dbReference type="AlphaFoldDB" id="A0A7J5PPU8"/>
<evidence type="ECO:0000313" key="3">
    <source>
        <dbReference type="Proteomes" id="UP000434604"/>
    </source>
</evidence>